<proteinExistence type="predicted"/>
<dbReference type="Proteomes" id="UP001202248">
    <property type="component" value="Unassembled WGS sequence"/>
</dbReference>
<reference evidence="1 2" key="1">
    <citation type="submission" date="2022-02" db="EMBL/GenBank/DDBJ databases">
        <authorList>
            <person name="Min J."/>
        </authorList>
    </citation>
    <scope>NUCLEOTIDE SEQUENCE [LARGE SCALE GENOMIC DNA]</scope>
    <source>
        <strain evidence="1 2">GR10-1</strain>
    </source>
</reference>
<dbReference type="RefSeq" id="WP_240826292.1">
    <property type="nucleotide sequence ID" value="NZ_JAKWBL010000001.1"/>
</dbReference>
<organism evidence="1 2">
    <name type="scientific">Niabella ginsengisoli</name>
    <dbReference type="NCBI Taxonomy" id="522298"/>
    <lineage>
        <taxon>Bacteria</taxon>
        <taxon>Pseudomonadati</taxon>
        <taxon>Bacteroidota</taxon>
        <taxon>Chitinophagia</taxon>
        <taxon>Chitinophagales</taxon>
        <taxon>Chitinophagaceae</taxon>
        <taxon>Niabella</taxon>
    </lineage>
</organism>
<sequence length="59" mass="6290">MSIKRRDFLGNVSKAGLLGALGIGNGIKLIDNVNDVAARPEEGHIFLSQLTCKPLQQTA</sequence>
<evidence type="ECO:0008006" key="3">
    <source>
        <dbReference type="Google" id="ProtNLM"/>
    </source>
</evidence>
<accession>A0ABS9SEU4</accession>
<name>A0ABS9SEU4_9BACT</name>
<comment type="caution">
    <text evidence="1">The sequence shown here is derived from an EMBL/GenBank/DDBJ whole genome shotgun (WGS) entry which is preliminary data.</text>
</comment>
<keyword evidence="2" id="KW-1185">Reference proteome</keyword>
<protein>
    <recommendedName>
        <fullName evidence="3">Twin-arginine translocation signal domain-containing protein</fullName>
    </recommendedName>
</protein>
<evidence type="ECO:0000313" key="2">
    <source>
        <dbReference type="Proteomes" id="UP001202248"/>
    </source>
</evidence>
<evidence type="ECO:0000313" key="1">
    <source>
        <dbReference type="EMBL" id="MCH5596881.1"/>
    </source>
</evidence>
<dbReference type="EMBL" id="JAKWBL010000001">
    <property type="protein sequence ID" value="MCH5596881.1"/>
    <property type="molecule type" value="Genomic_DNA"/>
</dbReference>
<gene>
    <name evidence="1" type="ORF">MKP09_02545</name>
</gene>